<protein>
    <submittedName>
        <fullName evidence="1">Uncharacterized protein</fullName>
    </submittedName>
</protein>
<dbReference type="AlphaFoldDB" id="A0A2R4AB64"/>
<dbReference type="RefSeq" id="WP_001555405.1">
    <property type="nucleotide sequence ID" value="NZ_BFHD01000084.1"/>
</dbReference>
<organism evidence="1">
    <name type="scientific">Escherichia coli</name>
    <dbReference type="NCBI Taxonomy" id="562"/>
    <lineage>
        <taxon>Bacteria</taxon>
        <taxon>Pseudomonadati</taxon>
        <taxon>Pseudomonadota</taxon>
        <taxon>Gammaproteobacteria</taxon>
        <taxon>Enterobacterales</taxon>
        <taxon>Enterobacteriaceae</taxon>
        <taxon>Escherichia</taxon>
    </lineage>
</organism>
<name>A0A2R4AB64_ECOLX</name>
<gene>
    <name evidence="2" type="ORF">FGAS159_47170</name>
    <name evidence="3" type="ORF">GAI89_24680</name>
    <name evidence="1" type="ORF">p634-1_00243</name>
</gene>
<reference evidence="3 4" key="2">
    <citation type="submission" date="2019-12" db="EMBL/GenBank/DDBJ databases">
        <authorList>
            <consortium name="NARMS: The National Antimicrobial Resistance Monitoring System"/>
        </authorList>
    </citation>
    <scope>NUCLEOTIDE SEQUENCE [LARGE SCALE GENOMIC DNA]</scope>
    <source>
        <strain evidence="3 4">CVM N19EC0510</strain>
    </source>
</reference>
<geneLocation type="plasmid" evidence="1">
    <name>p634-1</name>
</geneLocation>
<dbReference type="EMBL" id="MG692624">
    <property type="protein sequence ID" value="AVR61866.1"/>
    <property type="molecule type" value="Genomic_DNA"/>
</dbReference>
<evidence type="ECO:0000313" key="2">
    <source>
        <dbReference type="EMBL" id="CAK1259813.1"/>
    </source>
</evidence>
<evidence type="ECO:0000313" key="3">
    <source>
        <dbReference type="EMBL" id="EFH6097787.1"/>
    </source>
</evidence>
<evidence type="ECO:0000313" key="4">
    <source>
        <dbReference type="Proteomes" id="UP000531463"/>
    </source>
</evidence>
<dbReference type="EMBL" id="AASWKH010000039">
    <property type="protein sequence ID" value="EFH6097787.1"/>
    <property type="molecule type" value="Genomic_DNA"/>
</dbReference>
<dbReference type="Proteomes" id="UP000531463">
    <property type="component" value="Unassembled WGS sequence"/>
</dbReference>
<keyword evidence="1" id="KW-0614">Plasmid</keyword>
<dbReference type="EMBL" id="OY757103">
    <property type="protein sequence ID" value="CAK1259813.1"/>
    <property type="molecule type" value="Genomic_DNA"/>
</dbReference>
<reference evidence="1" key="1">
    <citation type="journal article" date="2018" name="Vet. Microbiol.">
        <title>Longitudinal study of Escherichia coli plasmid resistance to extended-spectrum cephalosporins in free-range broilers.</title>
        <authorList>
            <person name="Baron S."/>
            <person name="Le Devendec L."/>
            <person name="Touzain F."/>
            <person name="Jouy E."/>
            <person name="Lucas P."/>
            <person name="de Boisseson C."/>
            <person name="Larvor E."/>
            <person name="Kempf I."/>
        </authorList>
    </citation>
    <scope>NUCLEOTIDE SEQUENCE</scope>
    <source>
        <strain evidence="1">634-1</strain>
        <plasmid evidence="1">p634-1</plasmid>
    </source>
</reference>
<evidence type="ECO:0000313" key="1">
    <source>
        <dbReference type="EMBL" id="AVR61866.1"/>
    </source>
</evidence>
<evidence type="ECO:0000313" key="5">
    <source>
        <dbReference type="Proteomes" id="UP001295988"/>
    </source>
</evidence>
<geneLocation type="plasmid" evidence="2 5">
    <name>pS159-3</name>
</geneLocation>
<reference evidence="2" key="3">
    <citation type="submission" date="2023-10" db="EMBL/GenBank/DDBJ databases">
        <authorList>
            <person name="Leclercq S."/>
        </authorList>
    </citation>
    <scope>NUCLEOTIDE SEQUENCE</scope>
    <source>
        <strain evidence="2">S159</strain>
        <plasmid evidence="2">pS159-3</plasmid>
    </source>
</reference>
<accession>A0A2R4AB64</accession>
<dbReference type="Proteomes" id="UP001295988">
    <property type="component" value="Plasmid pS159-3"/>
</dbReference>
<sequence length="108" mass="12900">MSTTAFLDKLDYRQLQFCRDECERRIRAIQEEEKKVAWAVTDRGLIFGWFRTEDYLKAVELLARKAAERWERADKENPETKYELNLYIEGNRLPLSEYNALFADGEWG</sequence>
<proteinExistence type="predicted"/>